<protein>
    <submittedName>
        <fullName evidence="1">Uncharacterized protein</fullName>
    </submittedName>
</protein>
<evidence type="ECO:0000313" key="2">
    <source>
        <dbReference type="Proteomes" id="UP000275267"/>
    </source>
</evidence>
<dbReference type="STRING" id="4540.A0A3L6R0G1"/>
<reference evidence="2" key="1">
    <citation type="journal article" date="2019" name="Nat. Commun.">
        <title>The genome of broomcorn millet.</title>
        <authorList>
            <person name="Zou C."/>
            <person name="Miki D."/>
            <person name="Li D."/>
            <person name="Tang Q."/>
            <person name="Xiao L."/>
            <person name="Rajput S."/>
            <person name="Deng P."/>
            <person name="Jia W."/>
            <person name="Huang R."/>
            <person name="Zhang M."/>
            <person name="Sun Y."/>
            <person name="Hu J."/>
            <person name="Fu X."/>
            <person name="Schnable P.S."/>
            <person name="Li F."/>
            <person name="Zhang H."/>
            <person name="Feng B."/>
            <person name="Zhu X."/>
            <person name="Liu R."/>
            <person name="Schnable J.C."/>
            <person name="Zhu J.-K."/>
            <person name="Zhang H."/>
        </authorList>
    </citation>
    <scope>NUCLEOTIDE SEQUENCE [LARGE SCALE GENOMIC DNA]</scope>
</reference>
<sequence length="204" mass="23017">MHGQGNEGGCSWVRRCWQRTKEKWSIPEERPLTDGQDSFPVLGVVLGHIMAAEGKQLESLLGLTSEVSDVVIRETFVHELESQKNNGVELVQKLLNTLNSSKKPNPEYPRMRRVIVRIVITIIESCHRTVQKMMEEGMMEGLMEALIKMERTPSKLEKYRVFYGNIGVILESGIPMSDLVARAKALIRRTTTQIVGAHQMGDDA</sequence>
<comment type="caution">
    <text evidence="1">The sequence shown here is derived from an EMBL/GenBank/DDBJ whole genome shotgun (WGS) entry which is preliminary data.</text>
</comment>
<gene>
    <name evidence="1" type="ORF">C2845_PM08G19070</name>
</gene>
<keyword evidence="2" id="KW-1185">Reference proteome</keyword>
<dbReference type="Proteomes" id="UP000275267">
    <property type="component" value="Unassembled WGS sequence"/>
</dbReference>
<dbReference type="OrthoDB" id="682874at2759"/>
<name>A0A3L6R0G1_PANMI</name>
<proteinExistence type="predicted"/>
<dbReference type="EMBL" id="PQIB02000010">
    <property type="protein sequence ID" value="RLM92851.1"/>
    <property type="molecule type" value="Genomic_DNA"/>
</dbReference>
<dbReference type="PANTHER" id="PTHR33115:SF43">
    <property type="entry name" value="BLE2 PROTEIN"/>
    <property type="match status" value="1"/>
</dbReference>
<accession>A0A3L6R0G1</accession>
<dbReference type="PANTHER" id="PTHR33115">
    <property type="entry name" value="ARM REPEAT SUPERFAMILY PROTEIN"/>
    <property type="match status" value="1"/>
</dbReference>
<evidence type="ECO:0000313" key="1">
    <source>
        <dbReference type="EMBL" id="RLM92851.1"/>
    </source>
</evidence>
<organism evidence="1 2">
    <name type="scientific">Panicum miliaceum</name>
    <name type="common">Proso millet</name>
    <name type="synonym">Broomcorn millet</name>
    <dbReference type="NCBI Taxonomy" id="4540"/>
    <lineage>
        <taxon>Eukaryota</taxon>
        <taxon>Viridiplantae</taxon>
        <taxon>Streptophyta</taxon>
        <taxon>Embryophyta</taxon>
        <taxon>Tracheophyta</taxon>
        <taxon>Spermatophyta</taxon>
        <taxon>Magnoliopsida</taxon>
        <taxon>Liliopsida</taxon>
        <taxon>Poales</taxon>
        <taxon>Poaceae</taxon>
        <taxon>PACMAD clade</taxon>
        <taxon>Panicoideae</taxon>
        <taxon>Panicodae</taxon>
        <taxon>Paniceae</taxon>
        <taxon>Panicinae</taxon>
        <taxon>Panicum</taxon>
        <taxon>Panicum sect. Panicum</taxon>
    </lineage>
</organism>
<dbReference type="AlphaFoldDB" id="A0A3L6R0G1"/>